<evidence type="ECO:0000313" key="1">
    <source>
        <dbReference type="EMBL" id="QOY25484.1"/>
    </source>
</evidence>
<name>A0A411A4X0_BACVE</name>
<accession>A0A411A4X0</accession>
<dbReference type="Proteomes" id="UP000587477">
    <property type="component" value="Chromosome"/>
</dbReference>
<sequence length="103" mass="12043">MKHIIIRRSDLGDFPAMLFYKHFAVSGEDGQVHLYQVLKRKDGKYDSIHSVFLAEDIKYKNLRSLTNAVIDKLLSTRLWDALIDNRELVTPEGYQILDKNKTY</sequence>
<evidence type="ECO:0000313" key="2">
    <source>
        <dbReference type="Proteomes" id="UP000587477"/>
    </source>
</evidence>
<dbReference type="RefSeq" id="WP_017417547.1">
    <property type="nucleotide sequence ID" value="NZ_BDDG01000003.1"/>
</dbReference>
<organism evidence="1 2">
    <name type="scientific">Bacillus velezensis</name>
    <dbReference type="NCBI Taxonomy" id="492670"/>
    <lineage>
        <taxon>Bacteria</taxon>
        <taxon>Bacillati</taxon>
        <taxon>Bacillota</taxon>
        <taxon>Bacilli</taxon>
        <taxon>Bacillales</taxon>
        <taxon>Bacillaceae</taxon>
        <taxon>Bacillus</taxon>
        <taxon>Bacillus amyloliquefaciens group</taxon>
    </lineage>
</organism>
<dbReference type="EMBL" id="CP063687">
    <property type="protein sequence ID" value="QOY25484.1"/>
    <property type="molecule type" value="Genomic_DNA"/>
</dbReference>
<dbReference type="AlphaFoldDB" id="A0A411A4X0"/>
<reference evidence="2" key="1">
    <citation type="submission" date="2020-10" db="EMBL/GenBank/DDBJ databases">
        <title>Complete genome sequence of Bacillus velezensis NST6.</title>
        <authorList>
            <person name="Choi J."/>
        </authorList>
    </citation>
    <scope>NUCLEOTIDE SEQUENCE [LARGE SCALE GENOMIC DNA]</scope>
    <source>
        <strain evidence="2">NST6</strain>
    </source>
</reference>
<proteinExistence type="predicted"/>
<protein>
    <submittedName>
        <fullName evidence="1">Uncharacterized protein</fullName>
    </submittedName>
</protein>
<gene>
    <name evidence="1" type="ORF">BACVE_000412</name>
</gene>